<sequence length="84" mass="8920">MADYRSRFPLLVSVTLMPSAHCYAPLASAAPRPPLSSPPQAAGRVFIRFPLRLRVLGGEAGSAPRILCQLPHSVIGDTAINNPS</sequence>
<dbReference type="AlphaFoldDB" id="A0AAV7RZN9"/>
<name>A0AAV7RZN9_PLEWA</name>
<evidence type="ECO:0000313" key="2">
    <source>
        <dbReference type="Proteomes" id="UP001066276"/>
    </source>
</evidence>
<dbReference type="Proteomes" id="UP001066276">
    <property type="component" value="Chromosome 5"/>
</dbReference>
<protein>
    <recommendedName>
        <fullName evidence="3">Secreted protein</fullName>
    </recommendedName>
</protein>
<accession>A0AAV7RZN9</accession>
<comment type="caution">
    <text evidence="1">The sequence shown here is derived from an EMBL/GenBank/DDBJ whole genome shotgun (WGS) entry which is preliminary data.</text>
</comment>
<gene>
    <name evidence="1" type="ORF">NDU88_010101</name>
</gene>
<keyword evidence="2" id="KW-1185">Reference proteome</keyword>
<proteinExistence type="predicted"/>
<organism evidence="1 2">
    <name type="scientific">Pleurodeles waltl</name>
    <name type="common">Iberian ribbed newt</name>
    <dbReference type="NCBI Taxonomy" id="8319"/>
    <lineage>
        <taxon>Eukaryota</taxon>
        <taxon>Metazoa</taxon>
        <taxon>Chordata</taxon>
        <taxon>Craniata</taxon>
        <taxon>Vertebrata</taxon>
        <taxon>Euteleostomi</taxon>
        <taxon>Amphibia</taxon>
        <taxon>Batrachia</taxon>
        <taxon>Caudata</taxon>
        <taxon>Salamandroidea</taxon>
        <taxon>Salamandridae</taxon>
        <taxon>Pleurodelinae</taxon>
        <taxon>Pleurodeles</taxon>
    </lineage>
</organism>
<reference evidence="1" key="1">
    <citation type="journal article" date="2022" name="bioRxiv">
        <title>Sequencing and chromosome-scale assembly of the giantPleurodeles waltlgenome.</title>
        <authorList>
            <person name="Brown T."/>
            <person name="Elewa A."/>
            <person name="Iarovenko S."/>
            <person name="Subramanian E."/>
            <person name="Araus A.J."/>
            <person name="Petzold A."/>
            <person name="Susuki M."/>
            <person name="Suzuki K.-i.T."/>
            <person name="Hayashi T."/>
            <person name="Toyoda A."/>
            <person name="Oliveira C."/>
            <person name="Osipova E."/>
            <person name="Leigh N.D."/>
            <person name="Simon A."/>
            <person name="Yun M.H."/>
        </authorList>
    </citation>
    <scope>NUCLEOTIDE SEQUENCE</scope>
    <source>
        <strain evidence="1">20211129_DDA</strain>
        <tissue evidence="1">Liver</tissue>
    </source>
</reference>
<dbReference type="EMBL" id="JANPWB010000009">
    <property type="protein sequence ID" value="KAJ1157388.1"/>
    <property type="molecule type" value="Genomic_DNA"/>
</dbReference>
<evidence type="ECO:0000313" key="1">
    <source>
        <dbReference type="EMBL" id="KAJ1157388.1"/>
    </source>
</evidence>
<evidence type="ECO:0008006" key="3">
    <source>
        <dbReference type="Google" id="ProtNLM"/>
    </source>
</evidence>